<feature type="transmembrane region" description="Helical" evidence="1">
    <location>
        <begin position="6"/>
        <end position="24"/>
    </location>
</feature>
<sequence>MTADKKNYFKILLVFILCLLARLIPFRMPNIEPILAATMPIGRAHGAFISFSFAVFSILLYDLITSTLGVQTLFTALSYGIIALWSVSYFSAKGGSASGGKDNKWSYARFAIMGTLVYDALTGLTVGPLFFHQSFIGSLLGQIPFTAFHLIGNTIFALILSPAIYNFMIKKKKKESVSIINIPNPKTI</sequence>
<feature type="transmembrane region" description="Helical" evidence="1">
    <location>
        <begin position="143"/>
        <end position="165"/>
    </location>
</feature>
<evidence type="ECO:0008006" key="4">
    <source>
        <dbReference type="Google" id="ProtNLM"/>
    </source>
</evidence>
<organism evidence="2 3">
    <name type="scientific">Candidatus Nomurabacteria bacterium GWB1_40_6</name>
    <dbReference type="NCBI Taxonomy" id="1801727"/>
    <lineage>
        <taxon>Bacteria</taxon>
        <taxon>Candidatus Nomuraibacteriota</taxon>
    </lineage>
</organism>
<keyword evidence="1" id="KW-1133">Transmembrane helix</keyword>
<comment type="caution">
    <text evidence="2">The sequence shown here is derived from an EMBL/GenBank/DDBJ whole genome shotgun (WGS) entry which is preliminary data.</text>
</comment>
<dbReference type="Proteomes" id="UP000176484">
    <property type="component" value="Unassembled WGS sequence"/>
</dbReference>
<dbReference type="AlphaFoldDB" id="A0A1F6TNY5"/>
<gene>
    <name evidence="2" type="ORF">A2121_00120</name>
</gene>
<keyword evidence="1" id="KW-0472">Membrane</keyword>
<evidence type="ECO:0000313" key="2">
    <source>
        <dbReference type="EMBL" id="OGI46766.1"/>
    </source>
</evidence>
<evidence type="ECO:0000313" key="3">
    <source>
        <dbReference type="Proteomes" id="UP000176484"/>
    </source>
</evidence>
<protein>
    <recommendedName>
        <fullName evidence="4">ECF transporter S component</fullName>
    </recommendedName>
</protein>
<reference evidence="2 3" key="1">
    <citation type="journal article" date="2016" name="Nat. Commun.">
        <title>Thousands of microbial genomes shed light on interconnected biogeochemical processes in an aquifer system.</title>
        <authorList>
            <person name="Anantharaman K."/>
            <person name="Brown C.T."/>
            <person name="Hug L.A."/>
            <person name="Sharon I."/>
            <person name="Castelle C.J."/>
            <person name="Probst A.J."/>
            <person name="Thomas B.C."/>
            <person name="Singh A."/>
            <person name="Wilkins M.J."/>
            <person name="Karaoz U."/>
            <person name="Brodie E.L."/>
            <person name="Williams K.H."/>
            <person name="Hubbard S.S."/>
            <person name="Banfield J.F."/>
        </authorList>
    </citation>
    <scope>NUCLEOTIDE SEQUENCE [LARGE SCALE GENOMIC DNA]</scope>
</reference>
<keyword evidence="1" id="KW-0812">Transmembrane</keyword>
<dbReference type="EMBL" id="MFTD01000013">
    <property type="protein sequence ID" value="OGI46766.1"/>
    <property type="molecule type" value="Genomic_DNA"/>
</dbReference>
<proteinExistence type="predicted"/>
<accession>A0A1F6TNY5</accession>
<name>A0A1F6TNY5_9BACT</name>
<evidence type="ECO:0000256" key="1">
    <source>
        <dbReference type="SAM" id="Phobius"/>
    </source>
</evidence>
<feature type="transmembrane region" description="Helical" evidence="1">
    <location>
        <begin position="110"/>
        <end position="131"/>
    </location>
</feature>
<feature type="transmembrane region" description="Helical" evidence="1">
    <location>
        <begin position="70"/>
        <end position="90"/>
    </location>
</feature>